<name>A0A316BZI6_PSESE</name>
<dbReference type="STRING" id="1192868.GCA_000304395_01700"/>
<comment type="caution">
    <text evidence="2">The sequence shown here is derived from an EMBL/GenBank/DDBJ whole genome shotgun (WGS) entry which is preliminary data.</text>
</comment>
<proteinExistence type="predicted"/>
<dbReference type="OrthoDB" id="8030125at2"/>
<protein>
    <submittedName>
        <fullName evidence="2">Uncharacterized protein</fullName>
    </submittedName>
</protein>
<sequence length="170" mass="17627">MKKVLLAAVVLLFAQPALAEWKPLDDGVTSAPSDTNSTIQAVVLHCVDGAVIDVYSGGDGTIRPLSGGEVEDFFYKPGFIRAVVDDQVFPIVAAGSGDAVVLFSEGEEQDGYQAPLDPALVAALGTGELLTLNFDLNPTTGSDGSTFESFASFDLTGGGQLIRDAIGNCQ</sequence>
<dbReference type="Proteomes" id="UP000245396">
    <property type="component" value="Unassembled WGS sequence"/>
</dbReference>
<evidence type="ECO:0000313" key="3">
    <source>
        <dbReference type="Proteomes" id="UP000245396"/>
    </source>
</evidence>
<evidence type="ECO:0000313" key="2">
    <source>
        <dbReference type="EMBL" id="PWJ80510.1"/>
    </source>
</evidence>
<feature type="signal peptide" evidence="1">
    <location>
        <begin position="1"/>
        <end position="19"/>
    </location>
</feature>
<gene>
    <name evidence="2" type="ORF">C7441_11250</name>
</gene>
<evidence type="ECO:0000256" key="1">
    <source>
        <dbReference type="SAM" id="SignalP"/>
    </source>
</evidence>
<organism evidence="2 3">
    <name type="scientific">Pseudaminobacter salicylatoxidans</name>
    <dbReference type="NCBI Taxonomy" id="93369"/>
    <lineage>
        <taxon>Bacteria</taxon>
        <taxon>Pseudomonadati</taxon>
        <taxon>Pseudomonadota</taxon>
        <taxon>Alphaproteobacteria</taxon>
        <taxon>Hyphomicrobiales</taxon>
        <taxon>Phyllobacteriaceae</taxon>
        <taxon>Pseudaminobacter</taxon>
    </lineage>
</organism>
<dbReference type="AlphaFoldDB" id="A0A316BZI6"/>
<reference evidence="2 3" key="1">
    <citation type="submission" date="2018-05" db="EMBL/GenBank/DDBJ databases">
        <title>Genomic Encyclopedia of Type Strains, Phase IV (KMG-IV): sequencing the most valuable type-strain genomes for metagenomic binning, comparative biology and taxonomic classification.</title>
        <authorList>
            <person name="Goeker M."/>
        </authorList>
    </citation>
    <scope>NUCLEOTIDE SEQUENCE [LARGE SCALE GENOMIC DNA]</scope>
    <source>
        <strain evidence="2 3">DSM 6986</strain>
    </source>
</reference>
<keyword evidence="1" id="KW-0732">Signal</keyword>
<keyword evidence="3" id="KW-1185">Reference proteome</keyword>
<dbReference type="EMBL" id="QGGG01000012">
    <property type="protein sequence ID" value="PWJ80510.1"/>
    <property type="molecule type" value="Genomic_DNA"/>
</dbReference>
<accession>A0A316BZI6</accession>
<dbReference type="RefSeq" id="WP_109613807.1">
    <property type="nucleotide sequence ID" value="NZ_QGGG01000012.1"/>
</dbReference>
<feature type="chain" id="PRO_5016308121" evidence="1">
    <location>
        <begin position="20"/>
        <end position="170"/>
    </location>
</feature>